<proteinExistence type="inferred from homology"/>
<dbReference type="OrthoDB" id="2671at2759"/>
<dbReference type="PROSITE" id="PS51310">
    <property type="entry name" value="VPS28_C"/>
    <property type="match status" value="1"/>
</dbReference>
<dbReference type="InterPro" id="IPR038358">
    <property type="entry name" value="VPS28_N_sf"/>
</dbReference>
<keyword evidence="10" id="KW-1185">Reference proteome</keyword>
<dbReference type="InterPro" id="IPR017898">
    <property type="entry name" value="VPS28_N"/>
</dbReference>
<evidence type="ECO:0000313" key="9">
    <source>
        <dbReference type="EMBL" id="CAF9929242.1"/>
    </source>
</evidence>
<accession>A0A8H3IIH1</accession>
<dbReference type="GO" id="GO:0043328">
    <property type="term" value="P:protein transport to vacuole involved in ubiquitin-dependent protein catabolic process via the multivesicular body sorting pathway"/>
    <property type="evidence" value="ECO:0007669"/>
    <property type="project" value="TreeGrafter"/>
</dbReference>
<dbReference type="Pfam" id="PF03997">
    <property type="entry name" value="VPS28"/>
    <property type="match status" value="1"/>
</dbReference>
<organism evidence="9 10">
    <name type="scientific">Gomphillus americanus</name>
    <dbReference type="NCBI Taxonomy" id="1940652"/>
    <lineage>
        <taxon>Eukaryota</taxon>
        <taxon>Fungi</taxon>
        <taxon>Dikarya</taxon>
        <taxon>Ascomycota</taxon>
        <taxon>Pezizomycotina</taxon>
        <taxon>Lecanoromycetes</taxon>
        <taxon>OSLEUM clade</taxon>
        <taxon>Ostropomycetidae</taxon>
        <taxon>Ostropales</taxon>
        <taxon>Graphidaceae</taxon>
        <taxon>Gomphilloideae</taxon>
        <taxon>Gomphillus</taxon>
    </lineage>
</organism>
<dbReference type="Gene3D" id="1.20.1440.200">
    <property type="match status" value="1"/>
</dbReference>
<evidence type="ECO:0000256" key="2">
    <source>
        <dbReference type="ARBA" id="ARBA00022448"/>
    </source>
</evidence>
<dbReference type="GO" id="GO:0044877">
    <property type="term" value="F:protein-containing complex binding"/>
    <property type="evidence" value="ECO:0007669"/>
    <property type="project" value="TreeGrafter"/>
</dbReference>
<comment type="subcellular location">
    <subcellularLocation>
        <location evidence="1">Endosome</location>
    </subcellularLocation>
</comment>
<evidence type="ECO:0000259" key="7">
    <source>
        <dbReference type="PROSITE" id="PS51310"/>
    </source>
</evidence>
<feature type="domain" description="VPS28 C-terminal" evidence="7">
    <location>
        <begin position="164"/>
        <end position="258"/>
    </location>
</feature>
<keyword evidence="2 5" id="KW-0813">Transport</keyword>
<protein>
    <recommendedName>
        <fullName evidence="5">Vacuolar protein sorting-associated protein 28</fullName>
    </recommendedName>
    <alternativeName>
        <fullName evidence="5">ESCRT-I complex subunit VPS28</fullName>
    </alternativeName>
</protein>
<dbReference type="InterPro" id="IPR017899">
    <property type="entry name" value="VPS28_C"/>
</dbReference>
<dbReference type="InterPro" id="IPR037206">
    <property type="entry name" value="VPS28_C_sf"/>
</dbReference>
<gene>
    <name evidence="9" type="ORF">GOMPHAMPRED_005342</name>
</gene>
<dbReference type="SUPFAM" id="SSF140427">
    <property type="entry name" value="VPS28 C-terminal domain-like"/>
    <property type="match status" value="1"/>
</dbReference>
<evidence type="ECO:0000256" key="3">
    <source>
        <dbReference type="ARBA" id="ARBA00022753"/>
    </source>
</evidence>
<dbReference type="EMBL" id="CAJPDQ010000032">
    <property type="protein sequence ID" value="CAF9929242.1"/>
    <property type="molecule type" value="Genomic_DNA"/>
</dbReference>
<keyword evidence="3 5" id="KW-0967">Endosome</keyword>
<comment type="similarity">
    <text evidence="5 6">Belongs to the VPS28 family.</text>
</comment>
<dbReference type="PANTHER" id="PTHR12937">
    <property type="entry name" value="VACUOLAR PROTEIN SORTING 28, ISOFORM 2 VPS28"/>
    <property type="match status" value="1"/>
</dbReference>
<keyword evidence="4 5" id="KW-0653">Protein transport</keyword>
<evidence type="ECO:0000256" key="4">
    <source>
        <dbReference type="ARBA" id="ARBA00022927"/>
    </source>
</evidence>
<dbReference type="PROSITE" id="PS51313">
    <property type="entry name" value="VPS28_N"/>
    <property type="match status" value="1"/>
</dbReference>
<feature type="domain" description="VPS28 N-terminal" evidence="8">
    <location>
        <begin position="32"/>
        <end position="140"/>
    </location>
</feature>
<evidence type="ECO:0000259" key="8">
    <source>
        <dbReference type="PROSITE" id="PS51313"/>
    </source>
</evidence>
<reference evidence="9" key="1">
    <citation type="submission" date="2021-03" db="EMBL/GenBank/DDBJ databases">
        <authorList>
            <person name="Tagirdzhanova G."/>
        </authorList>
    </citation>
    <scope>NUCLEOTIDE SEQUENCE</scope>
</reference>
<dbReference type="Gene3D" id="1.20.120.1130">
    <property type="match status" value="1"/>
</dbReference>
<comment type="function">
    <text evidence="5">Component of the ESCRT-I complex (endosomal sorting complex required for transport I), a regulator of vesicular trafficking process.</text>
</comment>
<dbReference type="PIRSF" id="PIRSF017535">
    <property type="entry name" value="VPS28"/>
    <property type="match status" value="1"/>
</dbReference>
<dbReference type="InterPro" id="IPR007143">
    <property type="entry name" value="Vps28"/>
</dbReference>
<evidence type="ECO:0000256" key="1">
    <source>
        <dbReference type="ARBA" id="ARBA00004177"/>
    </source>
</evidence>
<evidence type="ECO:0000256" key="6">
    <source>
        <dbReference type="PROSITE-ProRule" id="PRU00642"/>
    </source>
</evidence>
<dbReference type="GO" id="GO:0000813">
    <property type="term" value="C:ESCRT I complex"/>
    <property type="evidence" value="ECO:0007669"/>
    <property type="project" value="UniProtKB-UniRule"/>
</dbReference>
<name>A0A8H3IIH1_9LECA</name>
<evidence type="ECO:0000256" key="5">
    <source>
        <dbReference type="PIRNR" id="PIRNR017535"/>
    </source>
</evidence>
<sequence>MLLNASMMYQSSHPSRQLAYAPTPYTAYSPNPLSTTISLDEKLKLPTSTSERDVLDSLAEIYSILIALEGLEKAFNKDSVTDIEYTELCSRLIKQYKGNLSDERVLAEFVDLDHFRTEWKVDCPRAAERIKFGLPATMINTSGGSVQTQGSTTSATLGQSVSNANTQLAIVATENFIIFLDALKLGIGSKDQLHPLLVEVIQAANKVTQADFEGKANIVKWLIRLNSMKVHEELGDEEKRECEFEINGAYRGFKGVMT</sequence>
<evidence type="ECO:0000313" key="10">
    <source>
        <dbReference type="Proteomes" id="UP000664169"/>
    </source>
</evidence>
<dbReference type="Proteomes" id="UP000664169">
    <property type="component" value="Unassembled WGS sequence"/>
</dbReference>
<dbReference type="PANTHER" id="PTHR12937:SF0">
    <property type="entry name" value="VACUOLAR PROTEIN SORTING-ASSOCIATED PROTEIN 28 HOMOLOG"/>
    <property type="match status" value="1"/>
</dbReference>
<dbReference type="SUPFAM" id="SSF140111">
    <property type="entry name" value="Endosomal sorting complex assembly domain"/>
    <property type="match status" value="1"/>
</dbReference>
<dbReference type="InterPro" id="IPR037202">
    <property type="entry name" value="ESCRT_assembly_dom"/>
</dbReference>
<dbReference type="AlphaFoldDB" id="A0A8H3IIH1"/>
<comment type="caution">
    <text evidence="9">The sequence shown here is derived from an EMBL/GenBank/DDBJ whole genome shotgun (WGS) entry which is preliminary data.</text>
</comment>